<dbReference type="Proteomes" id="UP000740883">
    <property type="component" value="Unassembled WGS sequence"/>
</dbReference>
<organism evidence="2 3">
    <name type="scientific">Nosema granulosis</name>
    <dbReference type="NCBI Taxonomy" id="83296"/>
    <lineage>
        <taxon>Eukaryota</taxon>
        <taxon>Fungi</taxon>
        <taxon>Fungi incertae sedis</taxon>
        <taxon>Microsporidia</taxon>
        <taxon>Nosematidae</taxon>
        <taxon>Nosema</taxon>
    </lineage>
</organism>
<comment type="caution">
    <text evidence="2">The sequence shown here is derived from an EMBL/GenBank/DDBJ whole genome shotgun (WGS) entry which is preliminary data.</text>
</comment>
<accession>A0A9P6GWP3</accession>
<feature type="signal peptide" evidence="1">
    <location>
        <begin position="1"/>
        <end position="22"/>
    </location>
</feature>
<evidence type="ECO:0000256" key="1">
    <source>
        <dbReference type="SAM" id="SignalP"/>
    </source>
</evidence>
<name>A0A9P6GWP3_9MICR</name>
<proteinExistence type="predicted"/>
<dbReference type="EMBL" id="SBJO01000339">
    <property type="protein sequence ID" value="KAF9761422.1"/>
    <property type="molecule type" value="Genomic_DNA"/>
</dbReference>
<keyword evidence="3" id="KW-1185">Reference proteome</keyword>
<reference evidence="2 3" key="1">
    <citation type="journal article" date="2020" name="Genome Biol. Evol.">
        <title>Comparative genomics of strictly vertically transmitted, feminizing microsporidia endosymbionts of amphipod crustaceans.</title>
        <authorList>
            <person name="Cormier A."/>
            <person name="Chebbi M.A."/>
            <person name="Giraud I."/>
            <person name="Wattier R."/>
            <person name="Teixeira M."/>
            <person name="Gilbert C."/>
            <person name="Rigaud T."/>
            <person name="Cordaux R."/>
        </authorList>
    </citation>
    <scope>NUCLEOTIDE SEQUENCE [LARGE SCALE GENOMIC DNA]</scope>
    <source>
        <strain evidence="2 3">Ou3-Ou53</strain>
    </source>
</reference>
<protein>
    <submittedName>
        <fullName evidence="2">Uncharacterized protein</fullName>
    </submittedName>
</protein>
<dbReference type="AlphaFoldDB" id="A0A9P6GWP3"/>
<keyword evidence="1" id="KW-0732">Signal</keyword>
<gene>
    <name evidence="2" type="ORF">NGRA_2661</name>
</gene>
<sequence length="268" mass="32208">MKFKTVHFYFFILFVCGDIGLSDEENTRAIRIYQRLKDEKSKKKIAQNEFLFCSKPIFEEKFKQFVRVLKSNLMTEEFQKMLFYMDGLPFDAYKEGFFIKFIPIRFKKLCSKRYILFLELRRTIIELILLLGDNLISNLELLKHNSIFYDLLYGSLMGLYDILFTKNNLNEHLTPEYRFVPTNKTNFMDITASDVLNNMFCPKQFIPKYSKTLKTFLKPMKKNTEKYPFLTEGFKRFDYVSVKIKNKTKIYWAKYYFLGAILKNFDSK</sequence>
<evidence type="ECO:0000313" key="2">
    <source>
        <dbReference type="EMBL" id="KAF9761422.1"/>
    </source>
</evidence>
<evidence type="ECO:0000313" key="3">
    <source>
        <dbReference type="Proteomes" id="UP000740883"/>
    </source>
</evidence>
<feature type="chain" id="PRO_5040270252" evidence="1">
    <location>
        <begin position="23"/>
        <end position="268"/>
    </location>
</feature>